<accession>A0A2K8L150</accession>
<dbReference type="GO" id="GO:0046872">
    <property type="term" value="F:metal ion binding"/>
    <property type="evidence" value="ECO:0007669"/>
    <property type="project" value="UniProtKB-KW"/>
</dbReference>
<dbReference type="PROSITE" id="PS00550">
    <property type="entry name" value="HEMERYTHRINS"/>
    <property type="match status" value="1"/>
</dbReference>
<dbReference type="OrthoDB" id="9765238at2"/>
<dbReference type="CDD" id="cd12107">
    <property type="entry name" value="Hemerythrin"/>
    <property type="match status" value="1"/>
</dbReference>
<dbReference type="EMBL" id="CP018799">
    <property type="protein sequence ID" value="ATX80802.1"/>
    <property type="molecule type" value="Genomic_DNA"/>
</dbReference>
<evidence type="ECO:0000256" key="3">
    <source>
        <dbReference type="ARBA" id="ARBA00023004"/>
    </source>
</evidence>
<dbReference type="InterPro" id="IPR035938">
    <property type="entry name" value="Hemerythrin-like_sf"/>
</dbReference>
<dbReference type="InterPro" id="IPR016131">
    <property type="entry name" value="Haemerythrin_Fe_BS"/>
</dbReference>
<dbReference type="KEGG" id="maes:Ga0123461_2403"/>
<evidence type="ECO:0000313" key="5">
    <source>
        <dbReference type="EMBL" id="ATX80802.1"/>
    </source>
</evidence>
<protein>
    <submittedName>
        <fullName evidence="5">Hemerythrin-like metal-binding domain protein</fullName>
    </submittedName>
</protein>
<dbReference type="RefSeq" id="WP_100278531.1">
    <property type="nucleotide sequence ID" value="NZ_CP018799.1"/>
</dbReference>
<evidence type="ECO:0000313" key="6">
    <source>
        <dbReference type="Proteomes" id="UP000231701"/>
    </source>
</evidence>
<gene>
    <name evidence="5" type="ORF">Ga0123461_2403</name>
</gene>
<comment type="similarity">
    <text evidence="1">Belongs to the hemerythrin family.</text>
</comment>
<keyword evidence="2" id="KW-0479">Metal-binding</keyword>
<feature type="domain" description="Hemerythrin-like" evidence="4">
    <location>
        <begin position="7"/>
        <end position="95"/>
    </location>
</feature>
<dbReference type="SUPFAM" id="SSF47188">
    <property type="entry name" value="Hemerythrin-like"/>
    <property type="match status" value="1"/>
</dbReference>
<proteinExistence type="inferred from homology"/>
<dbReference type="NCBIfam" id="TIGR02481">
    <property type="entry name" value="hemeryth_dom"/>
    <property type="match status" value="1"/>
</dbReference>
<sequence length="99" mass="11905">MSQQRDKAVVERIMNLILDDAIAHFAHEERLFIEKSYPDRQEHAQIHSELIDKFKLVLKEIRGSEFSREWIEMGMTIRELLVSHVLCEDTRYIEYLRSE</sequence>
<dbReference type="Pfam" id="PF01814">
    <property type="entry name" value="Hemerythrin"/>
    <property type="match status" value="1"/>
</dbReference>
<dbReference type="InterPro" id="IPR012312">
    <property type="entry name" value="Hemerythrin-like"/>
</dbReference>
<evidence type="ECO:0000256" key="1">
    <source>
        <dbReference type="ARBA" id="ARBA00010587"/>
    </source>
</evidence>
<keyword evidence="3" id="KW-0408">Iron</keyword>
<evidence type="ECO:0000256" key="2">
    <source>
        <dbReference type="ARBA" id="ARBA00022723"/>
    </source>
</evidence>
<dbReference type="Proteomes" id="UP000231701">
    <property type="component" value="Chromosome"/>
</dbReference>
<organism evidence="5 6">
    <name type="scientific">Mariprofundus aestuarium</name>
    <dbReference type="NCBI Taxonomy" id="1921086"/>
    <lineage>
        <taxon>Bacteria</taxon>
        <taxon>Pseudomonadati</taxon>
        <taxon>Pseudomonadota</taxon>
        <taxon>Candidatius Mariprofundia</taxon>
        <taxon>Mariprofundales</taxon>
        <taxon>Mariprofundaceae</taxon>
        <taxon>Mariprofundus</taxon>
    </lineage>
</organism>
<dbReference type="AlphaFoldDB" id="A0A2K8L150"/>
<dbReference type="Gene3D" id="1.20.120.50">
    <property type="entry name" value="Hemerythrin-like"/>
    <property type="match status" value="1"/>
</dbReference>
<name>A0A2K8L150_MARES</name>
<evidence type="ECO:0000259" key="4">
    <source>
        <dbReference type="Pfam" id="PF01814"/>
    </source>
</evidence>
<keyword evidence="6" id="KW-1185">Reference proteome</keyword>
<reference evidence="5 6" key="1">
    <citation type="submission" date="2016-12" db="EMBL/GenBank/DDBJ databases">
        <title>Isolation and genomic insights into novel planktonic Zetaproteobacteria from stratified waters of the Chesapeake Bay.</title>
        <authorList>
            <person name="McAllister S.M."/>
            <person name="Kato S."/>
            <person name="Chan C.S."/>
            <person name="Chiu B.K."/>
            <person name="Field E.K."/>
        </authorList>
    </citation>
    <scope>NUCLEOTIDE SEQUENCE [LARGE SCALE GENOMIC DNA]</scope>
    <source>
        <strain evidence="5 6">CP-5</strain>
    </source>
</reference>
<dbReference type="InterPro" id="IPR012827">
    <property type="entry name" value="Hemerythrin_metal-bd"/>
</dbReference>